<feature type="transmembrane region" description="Helical" evidence="9">
    <location>
        <begin position="189"/>
        <end position="212"/>
    </location>
</feature>
<evidence type="ECO:0000256" key="10">
    <source>
        <dbReference type="SAM" id="MobiDB-lite"/>
    </source>
</evidence>
<dbReference type="Proteomes" id="UP000822688">
    <property type="component" value="Chromosome 5"/>
</dbReference>
<accession>A0A8T0HZZ5</accession>
<feature type="transmembrane region" description="Helical" evidence="9">
    <location>
        <begin position="12"/>
        <end position="32"/>
    </location>
</feature>
<feature type="transmembrane region" description="Helical" evidence="9">
    <location>
        <begin position="68"/>
        <end position="88"/>
    </location>
</feature>
<feature type="transmembrane region" description="Helical" evidence="9">
    <location>
        <begin position="100"/>
        <end position="119"/>
    </location>
</feature>
<evidence type="ECO:0000256" key="6">
    <source>
        <dbReference type="ARBA" id="ARBA00022737"/>
    </source>
</evidence>
<evidence type="ECO:0000256" key="4">
    <source>
        <dbReference type="ARBA" id="ARBA00022597"/>
    </source>
</evidence>
<sequence length="262" mass="28728">MGHVDLKVVLGILGNITAICLFVSPIPTFIKIFKKKSVGDYSGIPYVATLLNCLLWTTYGLPWVKMQALVVSVNAAGTVLALIYIALYLTYAQKSIRMKVMTLSLAVVVGFIGVLVLVLEVVPDKEKRKLIIGTLAVVFSILMYASPLTIMRTVIKTRSVKYMPFLLSLFNFLNGVVWTGYAFIGGIDIFIVIPNGLGALSGVLQLALYAFYRNSTPRDQAIQDDTTVEKSLPMKTIPSSAYDQMEKGDLALNKQSDPLPKP</sequence>
<dbReference type="AlphaFoldDB" id="A0A8T0HZZ5"/>
<dbReference type="Gene3D" id="1.20.1280.290">
    <property type="match status" value="2"/>
</dbReference>
<keyword evidence="4 9" id="KW-0762">Sugar transport</keyword>
<keyword evidence="7 9" id="KW-1133">Transmembrane helix</keyword>
<protein>
    <recommendedName>
        <fullName evidence="9">Bidirectional sugar transporter SWEET</fullName>
    </recommendedName>
</protein>
<dbReference type="InterPro" id="IPR004316">
    <property type="entry name" value="SWEET_rpt"/>
</dbReference>
<proteinExistence type="inferred from homology"/>
<evidence type="ECO:0000256" key="5">
    <source>
        <dbReference type="ARBA" id="ARBA00022692"/>
    </source>
</evidence>
<keyword evidence="8 9" id="KW-0472">Membrane</keyword>
<dbReference type="FunFam" id="1.20.1280.290:FF:000002">
    <property type="entry name" value="Bidirectional sugar transporter SWEET"/>
    <property type="match status" value="1"/>
</dbReference>
<dbReference type="GO" id="GO:0012505">
    <property type="term" value="C:endomembrane system"/>
    <property type="evidence" value="ECO:0007669"/>
    <property type="project" value="UniProtKB-SubCell"/>
</dbReference>
<keyword evidence="5 9" id="KW-0812">Transmembrane</keyword>
<gene>
    <name evidence="11" type="ORF">KC19_5G036800</name>
</gene>
<feature type="transmembrane region" description="Helical" evidence="9">
    <location>
        <begin position="131"/>
        <end position="150"/>
    </location>
</feature>
<keyword evidence="12" id="KW-1185">Reference proteome</keyword>
<comment type="function">
    <text evidence="9">Mediates both low-affinity uptake and efflux of sugar across the membrane.</text>
</comment>
<evidence type="ECO:0000256" key="3">
    <source>
        <dbReference type="ARBA" id="ARBA00022448"/>
    </source>
</evidence>
<dbReference type="PANTHER" id="PTHR10791:SF240">
    <property type="entry name" value="BIDIRECTIONAL SUGAR TRANSPORTER SWEET"/>
    <property type="match status" value="1"/>
</dbReference>
<keyword evidence="3 9" id="KW-0813">Transport</keyword>
<evidence type="ECO:0000256" key="9">
    <source>
        <dbReference type="RuleBase" id="RU910715"/>
    </source>
</evidence>
<evidence type="ECO:0000256" key="2">
    <source>
        <dbReference type="ARBA" id="ARBA00007809"/>
    </source>
</evidence>
<feature type="region of interest" description="Disordered" evidence="10">
    <location>
        <begin position="243"/>
        <end position="262"/>
    </location>
</feature>
<evidence type="ECO:0000256" key="7">
    <source>
        <dbReference type="ARBA" id="ARBA00022989"/>
    </source>
</evidence>
<reference evidence="11" key="1">
    <citation type="submission" date="2020-06" db="EMBL/GenBank/DDBJ databases">
        <title>WGS assembly of Ceratodon purpureus strain R40.</title>
        <authorList>
            <person name="Carey S.B."/>
            <person name="Jenkins J."/>
            <person name="Shu S."/>
            <person name="Lovell J.T."/>
            <person name="Sreedasyam A."/>
            <person name="Maumus F."/>
            <person name="Tiley G.P."/>
            <person name="Fernandez-Pozo N."/>
            <person name="Barry K."/>
            <person name="Chen C."/>
            <person name="Wang M."/>
            <person name="Lipzen A."/>
            <person name="Daum C."/>
            <person name="Saski C.A."/>
            <person name="Payton A.C."/>
            <person name="Mcbreen J.C."/>
            <person name="Conrad R.E."/>
            <person name="Kollar L.M."/>
            <person name="Olsson S."/>
            <person name="Huttunen S."/>
            <person name="Landis J.B."/>
            <person name="Wickett N.J."/>
            <person name="Johnson M.G."/>
            <person name="Rensing S.A."/>
            <person name="Grimwood J."/>
            <person name="Schmutz J."/>
            <person name="Mcdaniel S.F."/>
        </authorList>
    </citation>
    <scope>NUCLEOTIDE SEQUENCE</scope>
    <source>
        <strain evidence="11">R40</strain>
    </source>
</reference>
<comment type="similarity">
    <text evidence="2 9">Belongs to the SWEET sugar transporter family.</text>
</comment>
<dbReference type="GO" id="GO:0051119">
    <property type="term" value="F:sugar transmembrane transporter activity"/>
    <property type="evidence" value="ECO:0007669"/>
    <property type="project" value="InterPro"/>
</dbReference>
<dbReference type="EMBL" id="CM026425">
    <property type="protein sequence ID" value="KAG0575878.1"/>
    <property type="molecule type" value="Genomic_DNA"/>
</dbReference>
<dbReference type="GO" id="GO:0005886">
    <property type="term" value="C:plasma membrane"/>
    <property type="evidence" value="ECO:0007669"/>
    <property type="project" value="UniProtKB-SubCell"/>
</dbReference>
<feature type="transmembrane region" description="Helical" evidence="9">
    <location>
        <begin position="44"/>
        <end position="62"/>
    </location>
</feature>
<comment type="caution">
    <text evidence="11">The sequence shown here is derived from an EMBL/GenBank/DDBJ whole genome shotgun (WGS) entry which is preliminary data.</text>
</comment>
<dbReference type="FunFam" id="1.20.1280.290:FF:000001">
    <property type="entry name" value="Bidirectional sugar transporter SWEET"/>
    <property type="match status" value="1"/>
</dbReference>
<evidence type="ECO:0000256" key="1">
    <source>
        <dbReference type="ARBA" id="ARBA00004127"/>
    </source>
</evidence>
<name>A0A8T0HZZ5_CERPU</name>
<evidence type="ECO:0000313" key="11">
    <source>
        <dbReference type="EMBL" id="KAG0575878.1"/>
    </source>
</evidence>
<comment type="subcellular location">
    <subcellularLocation>
        <location evidence="9">Cell membrane</location>
        <topology evidence="9">Multi-pass membrane protein</topology>
    </subcellularLocation>
    <subcellularLocation>
        <location evidence="1">Endomembrane system</location>
        <topology evidence="1">Multi-pass membrane protein</topology>
    </subcellularLocation>
</comment>
<dbReference type="OrthoDB" id="409725at2759"/>
<dbReference type="Pfam" id="PF03083">
    <property type="entry name" value="MtN3_slv"/>
    <property type="match status" value="2"/>
</dbReference>
<evidence type="ECO:0000313" key="12">
    <source>
        <dbReference type="Proteomes" id="UP000822688"/>
    </source>
</evidence>
<dbReference type="InterPro" id="IPR047664">
    <property type="entry name" value="SWEET"/>
</dbReference>
<feature type="transmembrane region" description="Helical" evidence="9">
    <location>
        <begin position="162"/>
        <end position="183"/>
    </location>
</feature>
<evidence type="ECO:0000256" key="8">
    <source>
        <dbReference type="ARBA" id="ARBA00023136"/>
    </source>
</evidence>
<organism evidence="11 12">
    <name type="scientific">Ceratodon purpureus</name>
    <name type="common">Fire moss</name>
    <name type="synonym">Dicranum purpureum</name>
    <dbReference type="NCBI Taxonomy" id="3225"/>
    <lineage>
        <taxon>Eukaryota</taxon>
        <taxon>Viridiplantae</taxon>
        <taxon>Streptophyta</taxon>
        <taxon>Embryophyta</taxon>
        <taxon>Bryophyta</taxon>
        <taxon>Bryophytina</taxon>
        <taxon>Bryopsida</taxon>
        <taxon>Dicranidae</taxon>
        <taxon>Pseudoditrichales</taxon>
        <taxon>Ditrichaceae</taxon>
        <taxon>Ceratodon</taxon>
    </lineage>
</organism>
<dbReference type="PANTHER" id="PTHR10791">
    <property type="entry name" value="RAG1-ACTIVATING PROTEIN 1"/>
    <property type="match status" value="1"/>
</dbReference>
<keyword evidence="6" id="KW-0677">Repeat</keyword>